<organism evidence="2 3">
    <name type="scientific">Phytophthora megakarya</name>
    <dbReference type="NCBI Taxonomy" id="4795"/>
    <lineage>
        <taxon>Eukaryota</taxon>
        <taxon>Sar</taxon>
        <taxon>Stramenopiles</taxon>
        <taxon>Oomycota</taxon>
        <taxon>Peronosporomycetes</taxon>
        <taxon>Peronosporales</taxon>
        <taxon>Peronosporaceae</taxon>
        <taxon>Phytophthora</taxon>
    </lineage>
</organism>
<dbReference type="Pfam" id="PF00856">
    <property type="entry name" value="SET"/>
    <property type="match status" value="1"/>
</dbReference>
<dbReference type="InterPro" id="IPR046341">
    <property type="entry name" value="SET_dom_sf"/>
</dbReference>
<dbReference type="EMBL" id="NBNE01000195">
    <property type="protein sequence ID" value="OWZ21721.1"/>
    <property type="molecule type" value="Genomic_DNA"/>
</dbReference>
<protein>
    <recommendedName>
        <fullName evidence="1">SET domain-containing protein</fullName>
    </recommendedName>
</protein>
<dbReference type="AlphaFoldDB" id="A0A225WVR5"/>
<dbReference type="Gene3D" id="2.170.270.10">
    <property type="entry name" value="SET domain"/>
    <property type="match status" value="1"/>
</dbReference>
<dbReference type="CDD" id="cd08161">
    <property type="entry name" value="SET"/>
    <property type="match status" value="1"/>
</dbReference>
<comment type="caution">
    <text evidence="2">The sequence shown here is derived from an EMBL/GenBank/DDBJ whole genome shotgun (WGS) entry which is preliminary data.</text>
</comment>
<evidence type="ECO:0000259" key="1">
    <source>
        <dbReference type="Pfam" id="PF00856"/>
    </source>
</evidence>
<name>A0A225WVR5_9STRA</name>
<gene>
    <name evidence="2" type="ORF">PHMEG_0003689</name>
</gene>
<dbReference type="SUPFAM" id="SSF82199">
    <property type="entry name" value="SET domain"/>
    <property type="match status" value="1"/>
</dbReference>
<feature type="domain" description="SET" evidence="1">
    <location>
        <begin position="55"/>
        <end position="118"/>
    </location>
</feature>
<accession>A0A225WVR5</accession>
<keyword evidence="3" id="KW-1185">Reference proteome</keyword>
<dbReference type="OrthoDB" id="97863at2759"/>
<dbReference type="Proteomes" id="UP000198211">
    <property type="component" value="Unassembled WGS sequence"/>
</dbReference>
<reference evidence="3" key="1">
    <citation type="submission" date="2017-03" db="EMBL/GenBank/DDBJ databases">
        <title>Phytopthora megakarya and P. palmivora, two closely related causual agents of cacao black pod achieved similar genome size and gene model numbers by different mechanisms.</title>
        <authorList>
            <person name="Ali S."/>
            <person name="Shao J."/>
            <person name="Larry D.J."/>
            <person name="Kronmiller B."/>
            <person name="Shen D."/>
            <person name="Strem M.D."/>
            <person name="Melnick R.L."/>
            <person name="Guiltinan M.J."/>
            <person name="Tyler B.M."/>
            <person name="Meinhardt L.W."/>
            <person name="Bailey B.A."/>
        </authorList>
    </citation>
    <scope>NUCLEOTIDE SEQUENCE [LARGE SCALE GENOMIC DNA]</scope>
    <source>
        <strain evidence="3">zdho120</strain>
    </source>
</reference>
<dbReference type="InterPro" id="IPR001214">
    <property type="entry name" value="SET_dom"/>
</dbReference>
<sequence length="136" mass="15658">MSIYCTPDCCSLEANCMNARRTLSTIKLFDTVCAKTQLWWKDNPRKRSNKTGVQDENTPSGKYVYIEALKCGPMTIIMSHACDPNMKFIETQNRTTVKVLSVMIKNVKEGTQFTINYGEETWFRCACDICWTEEDE</sequence>
<evidence type="ECO:0000313" key="3">
    <source>
        <dbReference type="Proteomes" id="UP000198211"/>
    </source>
</evidence>
<proteinExistence type="predicted"/>
<evidence type="ECO:0000313" key="2">
    <source>
        <dbReference type="EMBL" id="OWZ21721.1"/>
    </source>
</evidence>